<evidence type="ECO:0000313" key="3">
    <source>
        <dbReference type="Proteomes" id="UP000228531"/>
    </source>
</evidence>
<proteinExistence type="predicted"/>
<feature type="signal peptide" evidence="1">
    <location>
        <begin position="1"/>
        <end position="19"/>
    </location>
</feature>
<dbReference type="AlphaFoldDB" id="A0A2M8WQ82"/>
<organism evidence="2 3">
    <name type="scientific">Yoonia maricola</name>
    <dbReference type="NCBI Taxonomy" id="420999"/>
    <lineage>
        <taxon>Bacteria</taxon>
        <taxon>Pseudomonadati</taxon>
        <taxon>Pseudomonadota</taxon>
        <taxon>Alphaproteobacteria</taxon>
        <taxon>Rhodobacterales</taxon>
        <taxon>Paracoccaceae</taxon>
        <taxon>Yoonia</taxon>
    </lineage>
</organism>
<feature type="chain" id="PRO_5014734561" description="Lipoprotein" evidence="1">
    <location>
        <begin position="20"/>
        <end position="161"/>
    </location>
</feature>
<keyword evidence="3" id="KW-1185">Reference proteome</keyword>
<gene>
    <name evidence="2" type="ORF">BC777_1963</name>
</gene>
<protein>
    <recommendedName>
        <fullName evidence="4">Lipoprotein</fullName>
    </recommendedName>
</protein>
<evidence type="ECO:0008006" key="4">
    <source>
        <dbReference type="Google" id="ProtNLM"/>
    </source>
</evidence>
<sequence>MKPVLLAAALAAVAGPGHALSCMRPDPIETFQRLAAAPESYFVLYGRLTFDEADLPAGVSMDQSREPGPIAARFEGKGLTRQGFTNDYYSDVTLQIGCAGPWCGSARSGIDAVYFVEATDPPVTMRAGACGGMIFEEPSDAVLEMLTSCMQGGACSAQPLQ</sequence>
<reference evidence="2 3" key="1">
    <citation type="submission" date="2017-11" db="EMBL/GenBank/DDBJ databases">
        <title>Genomic Encyclopedia of Archaeal and Bacterial Type Strains, Phase II (KMG-II): From Individual Species to Whole Genera.</title>
        <authorList>
            <person name="Goeker M."/>
        </authorList>
    </citation>
    <scope>NUCLEOTIDE SEQUENCE [LARGE SCALE GENOMIC DNA]</scope>
    <source>
        <strain evidence="2 3">DSM 29128</strain>
    </source>
</reference>
<accession>A0A2M8WQ82</accession>
<dbReference type="EMBL" id="PGTY01000001">
    <property type="protein sequence ID" value="PJI93095.1"/>
    <property type="molecule type" value="Genomic_DNA"/>
</dbReference>
<dbReference type="Proteomes" id="UP000228531">
    <property type="component" value="Unassembled WGS sequence"/>
</dbReference>
<evidence type="ECO:0000256" key="1">
    <source>
        <dbReference type="SAM" id="SignalP"/>
    </source>
</evidence>
<dbReference type="RefSeq" id="WP_100367835.1">
    <property type="nucleotide sequence ID" value="NZ_PGTY01000001.1"/>
</dbReference>
<comment type="caution">
    <text evidence="2">The sequence shown here is derived from an EMBL/GenBank/DDBJ whole genome shotgun (WGS) entry which is preliminary data.</text>
</comment>
<evidence type="ECO:0000313" key="2">
    <source>
        <dbReference type="EMBL" id="PJI93095.1"/>
    </source>
</evidence>
<keyword evidence="1" id="KW-0732">Signal</keyword>
<name>A0A2M8WQ82_9RHOB</name>
<dbReference type="OrthoDB" id="8451541at2"/>